<dbReference type="EMBL" id="VLKG01000017">
    <property type="protein sequence ID" value="TWH63854.1"/>
    <property type="molecule type" value="Genomic_DNA"/>
</dbReference>
<comment type="caution">
    <text evidence="2">The sequence shown here is derived from an EMBL/GenBank/DDBJ whole genome shotgun (WGS) entry which is preliminary data.</text>
</comment>
<evidence type="ECO:0000256" key="1">
    <source>
        <dbReference type="SAM" id="Phobius"/>
    </source>
</evidence>
<feature type="transmembrane region" description="Helical" evidence="1">
    <location>
        <begin position="55"/>
        <end position="75"/>
    </location>
</feature>
<keyword evidence="1" id="KW-1133">Transmembrane helix</keyword>
<keyword evidence="1" id="KW-0472">Membrane</keyword>
<feature type="transmembrane region" description="Helical" evidence="1">
    <location>
        <begin position="113"/>
        <end position="137"/>
    </location>
</feature>
<dbReference type="Proteomes" id="UP000319627">
    <property type="component" value="Unassembled WGS sequence"/>
</dbReference>
<keyword evidence="1" id="KW-0812">Transmembrane</keyword>
<proteinExistence type="predicted"/>
<sequence length="167" mass="19030">MTTSLSDEVHQKIAFLNILQGIINRLANTVSVIKGASVTVFSALLAFSSGEKINFSGWVFIAPSIVFWFMHAYFLQQERAFRKIYNREAMHPEKAPVSFIIEKKDLDNVRENIWSVFFSKTVAFFNLGMFLSFILVYNVGKAQGNVNVERLAGYITSLSNYFKSFCQ</sequence>
<accession>A0A562HZ82</accession>
<keyword evidence="3" id="KW-1185">Reference proteome</keyword>
<gene>
    <name evidence="2" type="ORF">LX59_03018</name>
</gene>
<feature type="transmembrane region" description="Helical" evidence="1">
    <location>
        <begin position="26"/>
        <end position="49"/>
    </location>
</feature>
<name>A0A562HZ82_9GAMM</name>
<dbReference type="AlphaFoldDB" id="A0A562HZ82"/>
<evidence type="ECO:0000313" key="3">
    <source>
        <dbReference type="Proteomes" id="UP000319627"/>
    </source>
</evidence>
<reference evidence="2 3" key="1">
    <citation type="submission" date="2019-07" db="EMBL/GenBank/DDBJ databases">
        <title>Genomic Encyclopedia of Type Strains, Phase I: the one thousand microbial genomes (KMG-I) project.</title>
        <authorList>
            <person name="Kyrpides N."/>
        </authorList>
    </citation>
    <scope>NUCLEOTIDE SEQUENCE [LARGE SCALE GENOMIC DNA]</scope>
    <source>
        <strain evidence="2 3">DSM 375</strain>
    </source>
</reference>
<evidence type="ECO:0000313" key="2">
    <source>
        <dbReference type="EMBL" id="TWH63854.1"/>
    </source>
</evidence>
<protein>
    <submittedName>
        <fullName evidence="2">Uncharacterized protein</fullName>
    </submittedName>
</protein>
<organism evidence="2 3">
    <name type="scientific">Azomonas agilis</name>
    <dbReference type="NCBI Taxonomy" id="116849"/>
    <lineage>
        <taxon>Bacteria</taxon>
        <taxon>Pseudomonadati</taxon>
        <taxon>Pseudomonadota</taxon>
        <taxon>Gammaproteobacteria</taxon>
        <taxon>Pseudomonadales</taxon>
        <taxon>Pseudomonadaceae</taxon>
        <taxon>Azomonas</taxon>
    </lineage>
</organism>
<dbReference type="RefSeq" id="WP_144573286.1">
    <property type="nucleotide sequence ID" value="NZ_VLKG01000017.1"/>
</dbReference>
<dbReference type="OrthoDB" id="573709at2"/>